<keyword evidence="3" id="KW-1185">Reference proteome</keyword>
<accession>A0AA38KB55</accession>
<dbReference type="Pfam" id="PF22936">
    <property type="entry name" value="Pol_BBD"/>
    <property type="match status" value="1"/>
</dbReference>
<comment type="caution">
    <text evidence="2">The sequence shown here is derived from an EMBL/GenBank/DDBJ whole genome shotgun (WGS) entry which is preliminary data.</text>
</comment>
<evidence type="ECO:0000313" key="3">
    <source>
        <dbReference type="Proteomes" id="UP001163798"/>
    </source>
</evidence>
<dbReference type="Proteomes" id="UP001163798">
    <property type="component" value="Unassembled WGS sequence"/>
</dbReference>
<dbReference type="AlphaFoldDB" id="A0AA38KB55"/>
<evidence type="ECO:0000259" key="1">
    <source>
        <dbReference type="Pfam" id="PF22936"/>
    </source>
</evidence>
<evidence type="ECO:0000313" key="2">
    <source>
        <dbReference type="EMBL" id="KAJ3779668.1"/>
    </source>
</evidence>
<dbReference type="InterPro" id="IPR054722">
    <property type="entry name" value="PolX-like_BBD"/>
</dbReference>
<proteinExistence type="predicted"/>
<sequence length="72" mass="7719">MSQDSLDSSLSPDTWLIDSACTKHIIRNKSLFSTYSETPGHTVKGFGQSPAIGQGSANIATHLGKHTFNLTL</sequence>
<name>A0AA38KB55_9AGAR</name>
<feature type="domain" description="Retrovirus-related Pol polyprotein from transposon TNT 1-94-like beta-barrel" evidence="1">
    <location>
        <begin position="15"/>
        <end position="69"/>
    </location>
</feature>
<dbReference type="EMBL" id="MU794417">
    <property type="protein sequence ID" value="KAJ3779668.1"/>
    <property type="molecule type" value="Genomic_DNA"/>
</dbReference>
<organism evidence="2 3">
    <name type="scientific">Lentinula aff. detonsa</name>
    <dbReference type="NCBI Taxonomy" id="2804958"/>
    <lineage>
        <taxon>Eukaryota</taxon>
        <taxon>Fungi</taxon>
        <taxon>Dikarya</taxon>
        <taxon>Basidiomycota</taxon>
        <taxon>Agaricomycotina</taxon>
        <taxon>Agaricomycetes</taxon>
        <taxon>Agaricomycetidae</taxon>
        <taxon>Agaricales</taxon>
        <taxon>Marasmiineae</taxon>
        <taxon>Omphalotaceae</taxon>
        <taxon>Lentinula</taxon>
    </lineage>
</organism>
<gene>
    <name evidence="2" type="ORF">GGU10DRAFT_280435</name>
</gene>
<reference evidence="2" key="1">
    <citation type="submission" date="2022-08" db="EMBL/GenBank/DDBJ databases">
        <authorList>
            <consortium name="DOE Joint Genome Institute"/>
            <person name="Min B."/>
            <person name="Riley R."/>
            <person name="Sierra-Patev S."/>
            <person name="Naranjo-Ortiz M."/>
            <person name="Looney B."/>
            <person name="Konkel Z."/>
            <person name="Slot J.C."/>
            <person name="Sakamoto Y."/>
            <person name="Steenwyk J.L."/>
            <person name="Rokas A."/>
            <person name="Carro J."/>
            <person name="Camarero S."/>
            <person name="Ferreira P."/>
            <person name="Molpeceres G."/>
            <person name="Ruiz-Duenas F.J."/>
            <person name="Serrano A."/>
            <person name="Henrissat B."/>
            <person name="Drula E."/>
            <person name="Hughes K.W."/>
            <person name="Mata J.L."/>
            <person name="Ishikawa N.K."/>
            <person name="Vargas-Isla R."/>
            <person name="Ushijima S."/>
            <person name="Smith C.A."/>
            <person name="Ahrendt S."/>
            <person name="Andreopoulos W."/>
            <person name="He G."/>
            <person name="Labutti K."/>
            <person name="Lipzen A."/>
            <person name="Ng V."/>
            <person name="Sandor L."/>
            <person name="Barry K."/>
            <person name="Martinez A.T."/>
            <person name="Xiao Y."/>
            <person name="Gibbons J.G."/>
            <person name="Terashima K."/>
            <person name="Hibbett D.S."/>
            <person name="Grigoriev I.V."/>
        </authorList>
    </citation>
    <scope>NUCLEOTIDE SEQUENCE</scope>
    <source>
        <strain evidence="2">TFB10291</strain>
    </source>
</reference>
<protein>
    <recommendedName>
        <fullName evidence="1">Retrovirus-related Pol polyprotein from transposon TNT 1-94-like beta-barrel domain-containing protein</fullName>
    </recommendedName>
</protein>